<name>A0A380LRB3_9FIRM</name>
<dbReference type="Proteomes" id="UP000255523">
    <property type="component" value="Unassembled WGS sequence"/>
</dbReference>
<dbReference type="GO" id="GO:0006310">
    <property type="term" value="P:DNA recombination"/>
    <property type="evidence" value="ECO:0007669"/>
    <property type="project" value="UniProtKB-KW"/>
</dbReference>
<keyword evidence="3 5" id="KW-0175">Coiled coil</keyword>
<comment type="similarity">
    <text evidence="2">Belongs to the RmuC family.</text>
</comment>
<evidence type="ECO:0000256" key="3">
    <source>
        <dbReference type="ARBA" id="ARBA00023054"/>
    </source>
</evidence>
<evidence type="ECO:0000256" key="4">
    <source>
        <dbReference type="ARBA" id="ARBA00023172"/>
    </source>
</evidence>
<comment type="function">
    <text evidence="1">Involved in DNA recombination.</text>
</comment>
<keyword evidence="4" id="KW-0233">DNA recombination</keyword>
<reference evidence="6 7" key="1">
    <citation type="submission" date="2018-06" db="EMBL/GenBank/DDBJ databases">
        <authorList>
            <consortium name="Pathogen Informatics"/>
            <person name="Doyle S."/>
        </authorList>
    </citation>
    <scope>NUCLEOTIDE SEQUENCE [LARGE SCALE GENOMIC DNA]</scope>
    <source>
        <strain evidence="6 7">NCTC11087</strain>
    </source>
</reference>
<dbReference type="RefSeq" id="WP_022790331.1">
    <property type="nucleotide sequence ID" value="NZ_UHFX01000003.1"/>
</dbReference>
<dbReference type="Pfam" id="PF02646">
    <property type="entry name" value="RmuC"/>
    <property type="match status" value="1"/>
</dbReference>
<dbReference type="GeneID" id="77462995"/>
<evidence type="ECO:0000256" key="5">
    <source>
        <dbReference type="SAM" id="Coils"/>
    </source>
</evidence>
<feature type="coiled-coil region" evidence="5">
    <location>
        <begin position="256"/>
        <end position="290"/>
    </location>
</feature>
<dbReference type="EMBL" id="UHFX01000003">
    <property type="protein sequence ID" value="SUO05130.1"/>
    <property type="molecule type" value="Genomic_DNA"/>
</dbReference>
<dbReference type="PANTHER" id="PTHR30563">
    <property type="entry name" value="DNA RECOMBINATION PROTEIN RMUC"/>
    <property type="match status" value="1"/>
</dbReference>
<dbReference type="InterPro" id="IPR003798">
    <property type="entry name" value="DNA_recombination_RmuC"/>
</dbReference>
<organism evidence="6 7">
    <name type="scientific">Faecalicoccus pleomorphus</name>
    <dbReference type="NCBI Taxonomy" id="1323"/>
    <lineage>
        <taxon>Bacteria</taxon>
        <taxon>Bacillati</taxon>
        <taxon>Bacillota</taxon>
        <taxon>Erysipelotrichia</taxon>
        <taxon>Erysipelotrichales</taxon>
        <taxon>Erysipelotrichaceae</taxon>
        <taxon>Faecalicoccus</taxon>
    </lineage>
</organism>
<dbReference type="OrthoDB" id="370725at2"/>
<proteinExistence type="inferred from homology"/>
<evidence type="ECO:0000313" key="7">
    <source>
        <dbReference type="Proteomes" id="UP000255523"/>
    </source>
</evidence>
<dbReference type="PANTHER" id="PTHR30563:SF0">
    <property type="entry name" value="DNA RECOMBINATION PROTEIN RMUC"/>
    <property type="match status" value="1"/>
</dbReference>
<dbReference type="AlphaFoldDB" id="A0A380LRB3"/>
<sequence>MEMLILILLAILIVCVLILIGLVYAQSKKQNDRILMTKIHQQDQKTREELYQKQMRETFQNLNGQIQILRKENALGAQSIQKMQTDLSSMNKVMTNTKMRGNWGEYQLQSLLEIYAGQNPEIFSMQYGLKNGKVADAILRVAGSDKVLCIDSKFPMENYLRIEEGKNQQEFIRLFKMNMKKHIDDIASKYINEQTVDQAILFIPSESIYQFVCGKCTDTLNYALERHVLMTSPTTLVGVIFTLLASTRDFYRSAHIEEIEKNILSLQQDAHRLEQRSQKAKQSLESLVQQFHSISVSASKITKRMDTIIEGREDPE</sequence>
<evidence type="ECO:0000256" key="2">
    <source>
        <dbReference type="ARBA" id="ARBA00009840"/>
    </source>
</evidence>
<accession>A0A380LRB3</accession>
<gene>
    <name evidence="6" type="primary">rmuC</name>
    <name evidence="6" type="ORF">NCTC11087_02066</name>
</gene>
<evidence type="ECO:0000313" key="6">
    <source>
        <dbReference type="EMBL" id="SUO05130.1"/>
    </source>
</evidence>
<evidence type="ECO:0000256" key="1">
    <source>
        <dbReference type="ARBA" id="ARBA00003416"/>
    </source>
</evidence>
<protein>
    <submittedName>
        <fullName evidence="6">RmuC domain-containing protein</fullName>
    </submittedName>
</protein>
<keyword evidence="7" id="KW-1185">Reference proteome</keyword>